<evidence type="ECO:0000259" key="8">
    <source>
        <dbReference type="Pfam" id="PF03372"/>
    </source>
</evidence>
<comment type="similarity">
    <text evidence="1">Belongs to the DNA repair enzymes AP/ExoA family.</text>
</comment>
<evidence type="ECO:0000256" key="7">
    <source>
        <dbReference type="PIRSR" id="PIRSR604808-3"/>
    </source>
</evidence>
<sequence>MASANAGVGGMLWRSPGRQRVSMRIISFNANGIRSATSKGFGDWFVRQQADVLCIQETKAQEAQLTGPLFRPDGHHCFYRCDAIKKGYSGVAIWSRREPDEVRTALGWAPFDDEGRYIEARFGNLSVVSFYIPSGSSGELRQGFKFEVMEWLRPILDQWLASGRDYVLCGDWNIVRTALDIKNWKSNQKNSGCLPEERDWLNGLCADLPGDGEPASGRGWVDAYRALHPQGQDYTWWSNRGAARANNVGWRIDYQLATPGLRERLRGCSIYRDERFSDHAPFIVDYDL</sequence>
<evidence type="ECO:0000313" key="9">
    <source>
        <dbReference type="EMBL" id="SBV37597.1"/>
    </source>
</evidence>
<feature type="binding site" evidence="6">
    <location>
        <position position="278"/>
    </location>
    <ligand>
        <name>Mg(2+)</name>
        <dbReference type="ChEBI" id="CHEBI:18420"/>
        <label>1</label>
    </ligand>
</feature>
<dbReference type="FunFam" id="3.60.10.10:FF:000026">
    <property type="entry name" value="Exodeoxyribonuclease III"/>
    <property type="match status" value="1"/>
</dbReference>
<feature type="binding site" evidence="6">
    <location>
        <position position="29"/>
    </location>
    <ligand>
        <name>Mg(2+)</name>
        <dbReference type="ChEBI" id="CHEBI:18420"/>
        <label>1</label>
    </ligand>
</feature>
<dbReference type="InterPro" id="IPR020847">
    <property type="entry name" value="AP_endonuclease_F1_BS"/>
</dbReference>
<keyword evidence="4 6" id="KW-0460">Magnesium</keyword>
<dbReference type="GO" id="GO:0046872">
    <property type="term" value="F:metal ion binding"/>
    <property type="evidence" value="ECO:0007669"/>
    <property type="project" value="UniProtKB-KW"/>
</dbReference>
<feature type="binding site" evidence="6">
    <location>
        <position position="279"/>
    </location>
    <ligand>
        <name>Mg(2+)</name>
        <dbReference type="ChEBI" id="CHEBI:18420"/>
        <label>1</label>
    </ligand>
</feature>
<dbReference type="PANTHER" id="PTHR22748">
    <property type="entry name" value="AP ENDONUCLEASE"/>
    <property type="match status" value="1"/>
</dbReference>
<name>A0A1Y5QB09_9GAMM</name>
<dbReference type="CDD" id="cd10281">
    <property type="entry name" value="Nape_like_AP-endo"/>
    <property type="match status" value="1"/>
</dbReference>
<keyword evidence="2 6" id="KW-0479">Metal-binding</keyword>
<organism evidence="9">
    <name type="scientific">uncultured Stenotrophomonas sp</name>
    <dbReference type="NCBI Taxonomy" id="165438"/>
    <lineage>
        <taxon>Bacteria</taxon>
        <taxon>Pseudomonadati</taxon>
        <taxon>Pseudomonadota</taxon>
        <taxon>Gammaproteobacteria</taxon>
        <taxon>Lysobacterales</taxon>
        <taxon>Lysobacteraceae</taxon>
        <taxon>Stenotrophomonas</taxon>
        <taxon>environmental samples</taxon>
    </lineage>
</organism>
<dbReference type="AlphaFoldDB" id="A0A1Y5QB09"/>
<feature type="active site" description="Proton acceptor" evidence="5">
    <location>
        <position position="279"/>
    </location>
</feature>
<dbReference type="EMBL" id="FLTS01000001">
    <property type="protein sequence ID" value="SBV37597.1"/>
    <property type="molecule type" value="Genomic_DNA"/>
</dbReference>
<dbReference type="Pfam" id="PF03372">
    <property type="entry name" value="Exo_endo_phos"/>
    <property type="match status" value="1"/>
</dbReference>
<feature type="binding site" evidence="6">
    <location>
        <position position="171"/>
    </location>
    <ligand>
        <name>Mg(2+)</name>
        <dbReference type="ChEBI" id="CHEBI:18420"/>
        <label>1</label>
    </ligand>
</feature>
<evidence type="ECO:0000256" key="2">
    <source>
        <dbReference type="ARBA" id="ARBA00022723"/>
    </source>
</evidence>
<evidence type="ECO:0000256" key="3">
    <source>
        <dbReference type="ARBA" id="ARBA00022801"/>
    </source>
</evidence>
<evidence type="ECO:0000256" key="1">
    <source>
        <dbReference type="ARBA" id="ARBA00007092"/>
    </source>
</evidence>
<comment type="cofactor">
    <cofactor evidence="6">
        <name>Mg(2+)</name>
        <dbReference type="ChEBI" id="CHEBI:18420"/>
    </cofactor>
    <cofactor evidence="6">
        <name>Mn(2+)</name>
        <dbReference type="ChEBI" id="CHEBI:29035"/>
    </cofactor>
    <text evidence="6">Probably binds two magnesium or manganese ions per subunit.</text>
</comment>
<feature type="domain" description="Endonuclease/exonuclease/phosphatase" evidence="8">
    <location>
        <begin position="26"/>
        <end position="279"/>
    </location>
</feature>
<dbReference type="EC" id="3.1.11.2" evidence="9"/>
<dbReference type="GO" id="GO:0008081">
    <property type="term" value="F:phosphoric diester hydrolase activity"/>
    <property type="evidence" value="ECO:0007669"/>
    <property type="project" value="TreeGrafter"/>
</dbReference>
<dbReference type="GO" id="GO:0003677">
    <property type="term" value="F:DNA binding"/>
    <property type="evidence" value="ECO:0007669"/>
    <property type="project" value="InterPro"/>
</dbReference>
<dbReference type="InterPro" id="IPR036691">
    <property type="entry name" value="Endo/exonu/phosph_ase_sf"/>
</dbReference>
<dbReference type="PROSITE" id="PS51435">
    <property type="entry name" value="AP_NUCLEASE_F1_4"/>
    <property type="match status" value="1"/>
</dbReference>
<feature type="site" description="Important for catalytic activity" evidence="7">
    <location>
        <position position="253"/>
    </location>
</feature>
<dbReference type="PANTHER" id="PTHR22748:SF6">
    <property type="entry name" value="DNA-(APURINIC OR APYRIMIDINIC SITE) ENDONUCLEASE"/>
    <property type="match status" value="1"/>
</dbReference>
<evidence type="ECO:0000256" key="5">
    <source>
        <dbReference type="PIRSR" id="PIRSR604808-1"/>
    </source>
</evidence>
<evidence type="ECO:0000256" key="6">
    <source>
        <dbReference type="PIRSR" id="PIRSR604808-2"/>
    </source>
</evidence>
<feature type="site" description="Interaction with DNA substrate" evidence="7">
    <location>
        <position position="279"/>
    </location>
</feature>
<dbReference type="GO" id="GO:0003906">
    <property type="term" value="F:DNA-(apurinic or apyrimidinic site) endonuclease activity"/>
    <property type="evidence" value="ECO:0007669"/>
    <property type="project" value="TreeGrafter"/>
</dbReference>
<feature type="active site" evidence="5">
    <location>
        <position position="131"/>
    </location>
</feature>
<dbReference type="GO" id="GO:0008311">
    <property type="term" value="F:double-stranded DNA 3'-5' DNA exonuclease activity"/>
    <property type="evidence" value="ECO:0007669"/>
    <property type="project" value="UniProtKB-EC"/>
</dbReference>
<dbReference type="SUPFAM" id="SSF56219">
    <property type="entry name" value="DNase I-like"/>
    <property type="match status" value="1"/>
</dbReference>
<dbReference type="PROSITE" id="PS00726">
    <property type="entry name" value="AP_NUCLEASE_F1_1"/>
    <property type="match status" value="1"/>
</dbReference>
<keyword evidence="6" id="KW-0464">Manganese</keyword>
<dbReference type="NCBIfam" id="TIGR00195">
    <property type="entry name" value="exoDNase_III"/>
    <property type="match status" value="1"/>
</dbReference>
<dbReference type="NCBIfam" id="TIGR00633">
    <property type="entry name" value="xth"/>
    <property type="match status" value="1"/>
</dbReference>
<dbReference type="GO" id="GO:0006284">
    <property type="term" value="P:base-excision repair"/>
    <property type="evidence" value="ECO:0007669"/>
    <property type="project" value="TreeGrafter"/>
</dbReference>
<feature type="binding site" evidence="6">
    <location>
        <position position="173"/>
    </location>
    <ligand>
        <name>Mg(2+)</name>
        <dbReference type="ChEBI" id="CHEBI:18420"/>
        <label>1</label>
    </ligand>
</feature>
<feature type="binding site" evidence="6">
    <location>
        <position position="57"/>
    </location>
    <ligand>
        <name>Mg(2+)</name>
        <dbReference type="ChEBI" id="CHEBI:18420"/>
        <label>1</label>
    </ligand>
</feature>
<dbReference type="InterPro" id="IPR004808">
    <property type="entry name" value="AP_endonuc_1"/>
</dbReference>
<evidence type="ECO:0000256" key="4">
    <source>
        <dbReference type="ARBA" id="ARBA00022842"/>
    </source>
</evidence>
<gene>
    <name evidence="9" type="ORF">STPYR_12533</name>
</gene>
<accession>A0A1Y5QB09</accession>
<proteinExistence type="inferred from homology"/>
<protein>
    <submittedName>
        <fullName evidence="9">Exodeoxyribonuclease III Xth</fullName>
        <ecNumber evidence="9">3.1.11.2</ecNumber>
    </submittedName>
</protein>
<dbReference type="InterPro" id="IPR005135">
    <property type="entry name" value="Endo/exonuclease/phosphatase"/>
</dbReference>
<reference evidence="9" key="1">
    <citation type="submission" date="2016-03" db="EMBL/GenBank/DDBJ databases">
        <authorList>
            <person name="Ploux O."/>
        </authorList>
    </citation>
    <scope>NUCLEOTIDE SEQUENCE</scope>
    <source>
        <strain evidence="9">UC10</strain>
    </source>
</reference>
<feature type="active site" evidence="5">
    <location>
        <position position="171"/>
    </location>
</feature>
<feature type="site" description="Transition state stabilizer" evidence="7">
    <location>
        <position position="173"/>
    </location>
</feature>
<keyword evidence="3 9" id="KW-0378">Hydrolase</keyword>
<dbReference type="Gene3D" id="3.60.10.10">
    <property type="entry name" value="Endonuclease/exonuclease/phosphatase"/>
    <property type="match status" value="1"/>
</dbReference>